<reference evidence="4 5" key="1">
    <citation type="submission" date="2019-08" db="EMBL/GenBank/DDBJ databases">
        <title>Chromobacterium paludis, a novel bacterium isolated from a Maryland marsh pond.</title>
        <authorList>
            <person name="Blackburn M.B."/>
            <person name="Gundersen-Rindal D.E."/>
        </authorList>
    </citation>
    <scope>NUCLEOTIDE SEQUENCE [LARGE SCALE GENOMIC DNA]</scope>
    <source>
        <strain evidence="5">IIBBL 257-1</strain>
    </source>
</reference>
<dbReference type="Gene3D" id="2.40.10.10">
    <property type="entry name" value="Trypsin-like serine proteases"/>
    <property type="match status" value="2"/>
</dbReference>
<sequence length="272" mass="30416">MKLPRLALCLSLLPALTHAAPLSREHKILFFGKDDRVLVQPDHLPWQAVGQLQTRSRNICTGTLVSPNVVLTAGHCFLNDQGKMDKAISFTVGLWGNEYEDRSQIAEVYVDRAFLKGLLRRKDGIYIPPDIGPRDFAFVRLKTPLGKQQGYIPVFSGNSKQLKQLLNEKKWTVTLGGYPVDDQRHLRVHKDCKATELKRDGRLTHRCDSLEGNSGSPIFVFDAKGQASILAVQSSAPPASRRQREDNLSVSAPMFSQALRDFIQRAKAAESR</sequence>
<organism evidence="4 5">
    <name type="scientific">Chromobacterium paludis</name>
    <dbReference type="NCBI Taxonomy" id="2605945"/>
    <lineage>
        <taxon>Bacteria</taxon>
        <taxon>Pseudomonadati</taxon>
        <taxon>Pseudomonadota</taxon>
        <taxon>Betaproteobacteria</taxon>
        <taxon>Neisseriales</taxon>
        <taxon>Chromobacteriaceae</taxon>
        <taxon>Chromobacterium</taxon>
    </lineage>
</organism>
<dbReference type="InterPro" id="IPR043504">
    <property type="entry name" value="Peptidase_S1_PA_chymotrypsin"/>
</dbReference>
<evidence type="ECO:0000259" key="3">
    <source>
        <dbReference type="PROSITE" id="PS50240"/>
    </source>
</evidence>
<dbReference type="InterPro" id="IPR050966">
    <property type="entry name" value="Glutamyl_endopeptidase"/>
</dbReference>
<keyword evidence="4" id="KW-0378">Hydrolase</keyword>
<feature type="signal peptide" evidence="2">
    <location>
        <begin position="1"/>
        <end position="19"/>
    </location>
</feature>
<dbReference type="GO" id="GO:0004252">
    <property type="term" value="F:serine-type endopeptidase activity"/>
    <property type="evidence" value="ECO:0007669"/>
    <property type="project" value="InterPro"/>
</dbReference>
<dbReference type="GO" id="GO:0006508">
    <property type="term" value="P:proteolysis"/>
    <property type="evidence" value="ECO:0007669"/>
    <property type="project" value="UniProtKB-KW"/>
</dbReference>
<dbReference type="PROSITE" id="PS50240">
    <property type="entry name" value="TRYPSIN_DOM"/>
    <property type="match status" value="1"/>
</dbReference>
<accession>A0A5C1DIU4</accession>
<dbReference type="SUPFAM" id="SSF50494">
    <property type="entry name" value="Trypsin-like serine proteases"/>
    <property type="match status" value="1"/>
</dbReference>
<gene>
    <name evidence="4" type="ORF">FYK34_13985</name>
</gene>
<keyword evidence="5" id="KW-1185">Reference proteome</keyword>
<protein>
    <submittedName>
        <fullName evidence="4">Trypsin-like serine protease</fullName>
    </submittedName>
</protein>
<dbReference type="PANTHER" id="PTHR15462:SF8">
    <property type="entry name" value="SERINE PROTEASE"/>
    <property type="match status" value="1"/>
</dbReference>
<dbReference type="KEGG" id="chrm:FYK34_13985"/>
<evidence type="ECO:0000256" key="2">
    <source>
        <dbReference type="SAM" id="SignalP"/>
    </source>
</evidence>
<keyword evidence="4" id="KW-0645">Protease</keyword>
<dbReference type="PANTHER" id="PTHR15462">
    <property type="entry name" value="SERINE PROTEASE"/>
    <property type="match status" value="1"/>
</dbReference>
<keyword evidence="1 2" id="KW-0732">Signal</keyword>
<dbReference type="PRINTS" id="PR00722">
    <property type="entry name" value="CHYMOTRYPSIN"/>
</dbReference>
<dbReference type="AlphaFoldDB" id="A0A5C1DIU4"/>
<dbReference type="Pfam" id="PF00089">
    <property type="entry name" value="Trypsin"/>
    <property type="match status" value="1"/>
</dbReference>
<evidence type="ECO:0000256" key="1">
    <source>
        <dbReference type="ARBA" id="ARBA00022729"/>
    </source>
</evidence>
<dbReference type="Proteomes" id="UP000322079">
    <property type="component" value="Chromosome"/>
</dbReference>
<evidence type="ECO:0000313" key="4">
    <source>
        <dbReference type="EMBL" id="QEL56594.1"/>
    </source>
</evidence>
<dbReference type="InterPro" id="IPR018114">
    <property type="entry name" value="TRYPSIN_HIS"/>
</dbReference>
<dbReference type="InterPro" id="IPR009003">
    <property type="entry name" value="Peptidase_S1_PA"/>
</dbReference>
<proteinExistence type="predicted"/>
<dbReference type="PROSITE" id="PS00134">
    <property type="entry name" value="TRYPSIN_HIS"/>
    <property type="match status" value="1"/>
</dbReference>
<feature type="domain" description="Peptidase S1" evidence="3">
    <location>
        <begin position="29"/>
        <end position="268"/>
    </location>
</feature>
<dbReference type="EMBL" id="CP043473">
    <property type="protein sequence ID" value="QEL56594.1"/>
    <property type="molecule type" value="Genomic_DNA"/>
</dbReference>
<name>A0A5C1DIU4_9NEIS</name>
<evidence type="ECO:0000313" key="5">
    <source>
        <dbReference type="Proteomes" id="UP000322079"/>
    </source>
</evidence>
<dbReference type="InterPro" id="IPR001314">
    <property type="entry name" value="Peptidase_S1A"/>
</dbReference>
<dbReference type="RefSeq" id="WP_149297395.1">
    <property type="nucleotide sequence ID" value="NZ_CP043473.1"/>
</dbReference>
<feature type="chain" id="PRO_5022929818" evidence="2">
    <location>
        <begin position="20"/>
        <end position="272"/>
    </location>
</feature>
<dbReference type="InterPro" id="IPR001254">
    <property type="entry name" value="Trypsin_dom"/>
</dbReference>